<keyword evidence="1" id="KW-0472">Membrane</keyword>
<dbReference type="Proteomes" id="UP000037515">
    <property type="component" value="Unassembled WGS sequence"/>
</dbReference>
<dbReference type="RefSeq" id="WP_053395569.1">
    <property type="nucleotide sequence ID" value="NZ_LHPJ01000007.1"/>
</dbReference>
<protein>
    <submittedName>
        <fullName evidence="2">Asparaginyl-tRNA synthetase</fullName>
    </submittedName>
</protein>
<comment type="caution">
    <text evidence="2">The sequence shown here is derived from an EMBL/GenBank/DDBJ whole genome shotgun (WGS) entry which is preliminary data.</text>
</comment>
<sequence length="69" mass="7622">MQKQGSKHESRLIAVAIVSALLVIFGHLILSKSFSGMPFLEYTAAAIPFAMFALCIYGVRYASKVDREQ</sequence>
<organism evidence="2 3">
    <name type="scientific">Vibrio nereis</name>
    <dbReference type="NCBI Taxonomy" id="693"/>
    <lineage>
        <taxon>Bacteria</taxon>
        <taxon>Pseudomonadati</taxon>
        <taxon>Pseudomonadota</taxon>
        <taxon>Gammaproteobacteria</taxon>
        <taxon>Vibrionales</taxon>
        <taxon>Vibrionaceae</taxon>
        <taxon>Vibrio</taxon>
    </lineage>
</organism>
<dbReference type="EMBL" id="LHPJ01000007">
    <property type="protein sequence ID" value="KOO03580.1"/>
    <property type="molecule type" value="Genomic_DNA"/>
</dbReference>
<evidence type="ECO:0000256" key="1">
    <source>
        <dbReference type="SAM" id="Phobius"/>
    </source>
</evidence>
<keyword evidence="2" id="KW-0436">Ligase</keyword>
<evidence type="ECO:0000313" key="2">
    <source>
        <dbReference type="EMBL" id="KOO03580.1"/>
    </source>
</evidence>
<keyword evidence="1" id="KW-1133">Transmembrane helix</keyword>
<keyword evidence="2" id="KW-0030">Aminoacyl-tRNA synthetase</keyword>
<keyword evidence="3" id="KW-1185">Reference proteome</keyword>
<dbReference type="GO" id="GO:0004812">
    <property type="term" value="F:aminoacyl-tRNA ligase activity"/>
    <property type="evidence" value="ECO:0007669"/>
    <property type="project" value="UniProtKB-KW"/>
</dbReference>
<dbReference type="PATRIC" id="fig|693.5.peg.1952"/>
<keyword evidence="1" id="KW-0812">Transmembrane</keyword>
<reference evidence="3" key="1">
    <citation type="submission" date="2015-08" db="EMBL/GenBank/DDBJ databases">
        <title>Vibrio galatheae sp. nov., a novel member of the Vibrionaceae family isolated from the Solomon Islands.</title>
        <authorList>
            <person name="Giubergia S."/>
            <person name="Machado H."/>
            <person name="Mateiu R.V."/>
            <person name="Gram L."/>
        </authorList>
    </citation>
    <scope>NUCLEOTIDE SEQUENCE [LARGE SCALE GENOMIC DNA]</scope>
    <source>
        <strain evidence="3">DSM 19584</strain>
    </source>
</reference>
<feature type="transmembrane region" description="Helical" evidence="1">
    <location>
        <begin position="42"/>
        <end position="59"/>
    </location>
</feature>
<dbReference type="AlphaFoldDB" id="A0A0M0HNC3"/>
<proteinExistence type="predicted"/>
<name>A0A0M0HNC3_VIBNE</name>
<dbReference type="OrthoDB" id="5917813at2"/>
<evidence type="ECO:0000313" key="3">
    <source>
        <dbReference type="Proteomes" id="UP000037515"/>
    </source>
</evidence>
<feature type="transmembrane region" description="Helical" evidence="1">
    <location>
        <begin position="12"/>
        <end position="30"/>
    </location>
</feature>
<gene>
    <name evidence="2" type="ORF">AKJ17_09545</name>
</gene>
<accession>A0A0M0HNC3</accession>